<reference evidence="1 4" key="2">
    <citation type="journal article" date="2019" name="PLoS Negl. Trop. Dis.">
        <title>Revisiting the worldwide diversity of Leptospira species in the environment.</title>
        <authorList>
            <person name="Vincent A.T."/>
            <person name="Schiettekatte O."/>
            <person name="Bourhy P."/>
            <person name="Veyrier F.J."/>
            <person name="Picardeau M."/>
        </authorList>
    </citation>
    <scope>NUCLEOTIDE SEQUENCE [LARGE SCALE GENOMIC DNA]</scope>
    <source>
        <strain evidence="2">201702690</strain>
        <strain evidence="1 4">SSW18</strain>
    </source>
</reference>
<dbReference type="Gene3D" id="1.10.540.10">
    <property type="entry name" value="Acyl-CoA dehydrogenase/oxidase, N-terminal domain"/>
    <property type="match status" value="1"/>
</dbReference>
<accession>A0A5F1ZXN4</accession>
<organism evidence="1 4">
    <name type="scientific">Leptospira langatensis</name>
    <dbReference type="NCBI Taxonomy" id="2484983"/>
    <lineage>
        <taxon>Bacteria</taxon>
        <taxon>Pseudomonadati</taxon>
        <taxon>Spirochaetota</taxon>
        <taxon>Spirochaetia</taxon>
        <taxon>Leptospirales</taxon>
        <taxon>Leptospiraceae</taxon>
        <taxon>Leptospira</taxon>
    </lineage>
</organism>
<dbReference type="Proteomes" id="UP000297273">
    <property type="component" value="Unassembled WGS sequence"/>
</dbReference>
<evidence type="ECO:0000313" key="2">
    <source>
        <dbReference type="EMBL" id="TGL43632.1"/>
    </source>
</evidence>
<evidence type="ECO:0000313" key="4">
    <source>
        <dbReference type="Proteomes" id="UP000297946"/>
    </source>
</evidence>
<gene>
    <name evidence="1" type="ORF">EHO57_03340</name>
    <name evidence="2" type="ORF">EHQ53_03110</name>
</gene>
<dbReference type="InterPro" id="IPR037069">
    <property type="entry name" value="AcylCoA_DH/ox_N_sf"/>
</dbReference>
<dbReference type="EMBL" id="RQER01000002">
    <property type="protein sequence ID" value="TGK04152.1"/>
    <property type="molecule type" value="Genomic_DNA"/>
</dbReference>
<dbReference type="Proteomes" id="UP000297946">
    <property type="component" value="Unassembled WGS sequence"/>
</dbReference>
<dbReference type="GO" id="GO:0050660">
    <property type="term" value="F:flavin adenine dinucleotide binding"/>
    <property type="evidence" value="ECO:0007669"/>
    <property type="project" value="InterPro"/>
</dbReference>
<reference evidence="2" key="1">
    <citation type="submission" date="2018-10" db="EMBL/GenBank/DDBJ databases">
        <authorList>
            <person name="Vincent A.T."/>
            <person name="Schiettekatte O."/>
            <person name="Bourhy P."/>
            <person name="Veyrier F.J."/>
            <person name="Picardeau M."/>
        </authorList>
    </citation>
    <scope>NUCLEOTIDE SEQUENCE</scope>
    <source>
        <strain evidence="2">201702690</strain>
    </source>
</reference>
<dbReference type="EMBL" id="RQGC01000001">
    <property type="protein sequence ID" value="TGL43632.1"/>
    <property type="molecule type" value="Genomic_DNA"/>
</dbReference>
<dbReference type="OrthoDB" id="336673at2"/>
<evidence type="ECO:0000313" key="1">
    <source>
        <dbReference type="EMBL" id="TGK04152.1"/>
    </source>
</evidence>
<dbReference type="Gene3D" id="2.40.110.10">
    <property type="entry name" value="Butyryl-CoA Dehydrogenase, subunit A, domain 2"/>
    <property type="match status" value="1"/>
</dbReference>
<comment type="caution">
    <text evidence="1">The sequence shown here is derived from an EMBL/GenBank/DDBJ whole genome shotgun (WGS) entry which is preliminary data.</text>
</comment>
<keyword evidence="3" id="KW-1185">Reference proteome</keyword>
<dbReference type="InterPro" id="IPR009100">
    <property type="entry name" value="AcylCoA_DH/oxidase_NM_dom_sf"/>
</dbReference>
<dbReference type="GO" id="GO:0016627">
    <property type="term" value="F:oxidoreductase activity, acting on the CH-CH group of donors"/>
    <property type="evidence" value="ECO:0007669"/>
    <property type="project" value="InterPro"/>
</dbReference>
<protein>
    <submittedName>
        <fullName evidence="1">Acyl-CoA dehydrogenase</fullName>
    </submittedName>
</protein>
<dbReference type="AlphaFoldDB" id="A0A5F1ZXN4"/>
<sequence length="352" mass="39214">MIDLRDKLESFPGGEFRTVYRSSLPEIAKAGLFVALEEGRYREFHEKLFLLPSFPHGIGVGVGIMAQTNVAGKILRMVSGKENGVPTKPGTKELAATILDRLSSGLGILGLGVSEPEWMGKLTNLKSVARCLPSGELELDFYKGFVTNGADAEGFLVVTKKEGSSDYGVYYIPRDIAGLELEEFHLEYAMEATHCKIKGEKLRIPAEYSFVDDYAKLGADIHLSEMLSAAVLFSGAMRKVVADLSQGSECRERFAVLGKLWDLSGLLYGKCMEISDKKDKDPDYKIEVDHPYGYEAVLDECFSILDGIPNFDRRKEYPDLGLFSSIHPARSPVYIKNRLKQSREWRKFGSLK</sequence>
<proteinExistence type="predicted"/>
<dbReference type="InterPro" id="IPR046373">
    <property type="entry name" value="Acyl-CoA_Oxase/DH_mid-dom_sf"/>
</dbReference>
<dbReference type="SUPFAM" id="SSF56645">
    <property type="entry name" value="Acyl-CoA dehydrogenase NM domain-like"/>
    <property type="match status" value="1"/>
</dbReference>
<name>A0A5F1ZXN4_9LEPT</name>
<evidence type="ECO:0000313" key="3">
    <source>
        <dbReference type="Proteomes" id="UP000297273"/>
    </source>
</evidence>
<dbReference type="RefSeq" id="WP_135642886.1">
    <property type="nucleotide sequence ID" value="NZ_RQER01000002.1"/>
</dbReference>